<gene>
    <name evidence="6" type="ORF">QYE76_064854</name>
</gene>
<feature type="domain" description="SIAH-type" evidence="5">
    <location>
        <begin position="248"/>
        <end position="307"/>
    </location>
</feature>
<dbReference type="GO" id="GO:0061630">
    <property type="term" value="F:ubiquitin protein ligase activity"/>
    <property type="evidence" value="ECO:0007669"/>
    <property type="project" value="TreeGrafter"/>
</dbReference>
<dbReference type="PANTHER" id="PTHR10315:SF162">
    <property type="entry name" value="RING-TYPE E3 UBIQUITIN TRANSFERASE"/>
    <property type="match status" value="1"/>
</dbReference>
<keyword evidence="3" id="KW-0862">Zinc</keyword>
<keyword evidence="7" id="KW-1185">Reference proteome</keyword>
<name>A0AAD8S872_LOLMU</name>
<keyword evidence="2 4" id="KW-0863">Zinc-finger</keyword>
<evidence type="ECO:0000313" key="7">
    <source>
        <dbReference type="Proteomes" id="UP001231189"/>
    </source>
</evidence>
<protein>
    <recommendedName>
        <fullName evidence="5">SIAH-type domain-containing protein</fullName>
    </recommendedName>
</protein>
<dbReference type="PROSITE" id="PS51081">
    <property type="entry name" value="ZF_SIAH"/>
    <property type="match status" value="1"/>
</dbReference>
<dbReference type="EMBL" id="JAUUTY010000004">
    <property type="protein sequence ID" value="KAK1647049.1"/>
    <property type="molecule type" value="Genomic_DNA"/>
</dbReference>
<dbReference type="Proteomes" id="UP001231189">
    <property type="component" value="Unassembled WGS sequence"/>
</dbReference>
<dbReference type="InterPro" id="IPR013010">
    <property type="entry name" value="Znf_SIAH"/>
</dbReference>
<dbReference type="Gene3D" id="3.30.40.10">
    <property type="entry name" value="Zinc/RING finger domain, C3HC4 (zinc finger)"/>
    <property type="match status" value="1"/>
</dbReference>
<dbReference type="AlphaFoldDB" id="A0AAD8S872"/>
<organism evidence="6 7">
    <name type="scientific">Lolium multiflorum</name>
    <name type="common">Italian ryegrass</name>
    <name type="synonym">Lolium perenne subsp. multiflorum</name>
    <dbReference type="NCBI Taxonomy" id="4521"/>
    <lineage>
        <taxon>Eukaryota</taxon>
        <taxon>Viridiplantae</taxon>
        <taxon>Streptophyta</taxon>
        <taxon>Embryophyta</taxon>
        <taxon>Tracheophyta</taxon>
        <taxon>Spermatophyta</taxon>
        <taxon>Magnoliopsida</taxon>
        <taxon>Liliopsida</taxon>
        <taxon>Poales</taxon>
        <taxon>Poaceae</taxon>
        <taxon>BOP clade</taxon>
        <taxon>Pooideae</taxon>
        <taxon>Poodae</taxon>
        <taxon>Poeae</taxon>
        <taxon>Poeae Chloroplast Group 2 (Poeae type)</taxon>
        <taxon>Loliodinae</taxon>
        <taxon>Loliinae</taxon>
        <taxon>Lolium</taxon>
    </lineage>
</organism>
<dbReference type="PANTHER" id="PTHR10315">
    <property type="entry name" value="E3 UBIQUITIN PROTEIN LIGASE SIAH"/>
    <property type="match status" value="1"/>
</dbReference>
<comment type="caution">
    <text evidence="6">The sequence shown here is derived from an EMBL/GenBank/DDBJ whole genome shotgun (WGS) entry which is preliminary data.</text>
</comment>
<evidence type="ECO:0000256" key="4">
    <source>
        <dbReference type="PROSITE-ProRule" id="PRU00455"/>
    </source>
</evidence>
<dbReference type="GO" id="GO:0005737">
    <property type="term" value="C:cytoplasm"/>
    <property type="evidence" value="ECO:0007669"/>
    <property type="project" value="TreeGrafter"/>
</dbReference>
<evidence type="ECO:0000256" key="2">
    <source>
        <dbReference type="ARBA" id="ARBA00022771"/>
    </source>
</evidence>
<evidence type="ECO:0000256" key="3">
    <source>
        <dbReference type="ARBA" id="ARBA00022833"/>
    </source>
</evidence>
<keyword evidence="1" id="KW-0479">Metal-binding</keyword>
<evidence type="ECO:0000313" key="6">
    <source>
        <dbReference type="EMBL" id="KAK1647049.1"/>
    </source>
</evidence>
<proteinExistence type="predicted"/>
<dbReference type="InterPro" id="IPR013083">
    <property type="entry name" value="Znf_RING/FYVE/PHD"/>
</dbReference>
<sequence>MSSTECGGLGCDDGECGSLGCDDGECGGLSCDDGNCGGLGCEDGRSCCYCPYLRCECDGCYKRGPCLAWGSFPSLGWGSGSSPRPPPPPPYVLSCGSGSYEVGGDSSRDGVSEAFLASGRRASESEVWDDWADGAPSKSIPIPRPPTVANEWGDCGGSTSDSMSISPSLTPTDVKLADGGRAFDCSACCLPLKPPILQCDRGHAVCLPCHNAHLSWEGAAAATRCNVSGGHDTDGYRRCKPLEDAVETIRVRCPNAAYGCADLLTRYFLPTHRRSCSYALTASCPRDACSFIGSAEALLDHFISVEKWPYTAENEAGKSFDILLCGGFNVVGAVRGTSQHLLVLFVTRRPFGSTVSAICISPQPQVIRWSLPPPSALKCKLKLHFAATHSTQISEHENTTSFDVPCTNPLDGLPDLDDFVQFFVPKSVYPDDNASIGVTASITFYELII</sequence>
<dbReference type="GO" id="GO:0008270">
    <property type="term" value="F:zinc ion binding"/>
    <property type="evidence" value="ECO:0007669"/>
    <property type="project" value="UniProtKB-KW"/>
</dbReference>
<evidence type="ECO:0000259" key="5">
    <source>
        <dbReference type="PROSITE" id="PS51081"/>
    </source>
</evidence>
<reference evidence="6" key="1">
    <citation type="submission" date="2023-07" db="EMBL/GenBank/DDBJ databases">
        <title>A chromosome-level genome assembly of Lolium multiflorum.</title>
        <authorList>
            <person name="Chen Y."/>
            <person name="Copetti D."/>
            <person name="Kolliker R."/>
            <person name="Studer B."/>
        </authorList>
    </citation>
    <scope>NUCLEOTIDE SEQUENCE</scope>
    <source>
        <strain evidence="6">02402/16</strain>
        <tissue evidence="6">Leaf</tissue>
    </source>
</reference>
<evidence type="ECO:0000256" key="1">
    <source>
        <dbReference type="ARBA" id="ARBA00022723"/>
    </source>
</evidence>
<accession>A0AAD8S872</accession>
<dbReference type="SUPFAM" id="SSF49599">
    <property type="entry name" value="TRAF domain-like"/>
    <property type="match status" value="1"/>
</dbReference>
<dbReference type="InterPro" id="IPR052088">
    <property type="entry name" value="E3_ubiquitin-ligase_SINA"/>
</dbReference>